<accession>W4VGC3</accession>
<reference evidence="10 11" key="1">
    <citation type="journal article" date="2014" name="Genome Announc.">
        <title>Draft Genome Sequence of the Boron-Tolerant and Moderately Halotolerant Bacterium Gracilibacillus boraciitolerans JCM 21714T.</title>
        <authorList>
            <person name="Ahmed I."/>
            <person name="Oshima K."/>
            <person name="Suda W."/>
            <person name="Kitamura K."/>
            <person name="Iida T."/>
            <person name="Ohmori Y."/>
            <person name="Fujiwara T."/>
            <person name="Hattori M."/>
            <person name="Ohkuma M."/>
        </authorList>
    </citation>
    <scope>NUCLEOTIDE SEQUENCE [LARGE SCALE GENOMIC DNA]</scope>
    <source>
        <strain evidence="10 11">JCM 21714</strain>
    </source>
</reference>
<gene>
    <name evidence="10" type="ORF">JCM21714_834</name>
</gene>
<keyword evidence="7" id="KW-0067">ATP-binding</keyword>
<dbReference type="Proteomes" id="UP000019102">
    <property type="component" value="Unassembled WGS sequence"/>
</dbReference>
<dbReference type="AlphaFoldDB" id="W4VGC3"/>
<proteinExistence type="predicted"/>
<keyword evidence="8" id="KW-0902">Two-component regulatory system</keyword>
<dbReference type="GO" id="GO:0005524">
    <property type="term" value="F:ATP binding"/>
    <property type="evidence" value="ECO:0007669"/>
    <property type="project" value="UniProtKB-KW"/>
</dbReference>
<dbReference type="eggNOG" id="COG2972">
    <property type="taxonomic scope" value="Bacteria"/>
</dbReference>
<dbReference type="GO" id="GO:0000160">
    <property type="term" value="P:phosphorelay signal transduction system"/>
    <property type="evidence" value="ECO:0007669"/>
    <property type="project" value="UniProtKB-KW"/>
</dbReference>
<dbReference type="Gene3D" id="3.30.565.10">
    <property type="entry name" value="Histidine kinase-like ATPase, C-terminal domain"/>
    <property type="match status" value="1"/>
</dbReference>
<dbReference type="PANTHER" id="PTHR34220:SF11">
    <property type="entry name" value="SENSOR PROTEIN KINASE HPTS"/>
    <property type="match status" value="1"/>
</dbReference>
<feature type="domain" description="Histidine kinase/HSP90-like ATPase" evidence="9">
    <location>
        <begin position="4"/>
        <end position="109"/>
    </location>
</feature>
<keyword evidence="6 10" id="KW-0418">Kinase</keyword>
<comment type="caution">
    <text evidence="10">The sequence shown here is derived from an EMBL/GenBank/DDBJ whole genome shotgun (WGS) entry which is preliminary data.</text>
</comment>
<keyword evidence="11" id="KW-1185">Reference proteome</keyword>
<evidence type="ECO:0000313" key="11">
    <source>
        <dbReference type="Proteomes" id="UP000019102"/>
    </source>
</evidence>
<evidence type="ECO:0000256" key="1">
    <source>
        <dbReference type="ARBA" id="ARBA00004651"/>
    </source>
</evidence>
<evidence type="ECO:0000259" key="9">
    <source>
        <dbReference type="Pfam" id="PF02518"/>
    </source>
</evidence>
<keyword evidence="3" id="KW-0597">Phosphoprotein</keyword>
<dbReference type="GO" id="GO:0016301">
    <property type="term" value="F:kinase activity"/>
    <property type="evidence" value="ECO:0007669"/>
    <property type="project" value="UniProtKB-KW"/>
</dbReference>
<dbReference type="OrthoDB" id="9776552at2"/>
<keyword evidence="5" id="KW-0547">Nucleotide-binding</keyword>
<protein>
    <submittedName>
        <fullName evidence="10">Two-component sensor histidine kinase</fullName>
    </submittedName>
</protein>
<evidence type="ECO:0000256" key="6">
    <source>
        <dbReference type="ARBA" id="ARBA00022777"/>
    </source>
</evidence>
<dbReference type="Pfam" id="PF02518">
    <property type="entry name" value="HATPase_c"/>
    <property type="match status" value="1"/>
</dbReference>
<dbReference type="STRING" id="1298598.JCM21714_834"/>
<dbReference type="InterPro" id="IPR036890">
    <property type="entry name" value="HATPase_C_sf"/>
</dbReference>
<dbReference type="RefSeq" id="WP_035721861.1">
    <property type="nucleotide sequence ID" value="NZ_BAVS01000002.1"/>
</dbReference>
<keyword evidence="4" id="KW-0808">Transferase</keyword>
<keyword evidence="2" id="KW-1003">Cell membrane</keyword>
<dbReference type="InterPro" id="IPR003594">
    <property type="entry name" value="HATPase_dom"/>
</dbReference>
<comment type="subcellular location">
    <subcellularLocation>
        <location evidence="1">Cell membrane</location>
        <topology evidence="1">Multi-pass membrane protein</topology>
    </subcellularLocation>
</comment>
<keyword evidence="2" id="KW-0472">Membrane</keyword>
<evidence type="ECO:0000256" key="3">
    <source>
        <dbReference type="ARBA" id="ARBA00022553"/>
    </source>
</evidence>
<dbReference type="PANTHER" id="PTHR34220">
    <property type="entry name" value="SENSOR HISTIDINE KINASE YPDA"/>
    <property type="match status" value="1"/>
</dbReference>
<evidence type="ECO:0000256" key="7">
    <source>
        <dbReference type="ARBA" id="ARBA00022840"/>
    </source>
</evidence>
<dbReference type="GO" id="GO:0005886">
    <property type="term" value="C:plasma membrane"/>
    <property type="evidence" value="ECO:0007669"/>
    <property type="project" value="UniProtKB-SubCell"/>
</dbReference>
<evidence type="ECO:0000256" key="4">
    <source>
        <dbReference type="ARBA" id="ARBA00022679"/>
    </source>
</evidence>
<dbReference type="SUPFAM" id="SSF55874">
    <property type="entry name" value="ATPase domain of HSP90 chaperone/DNA topoisomerase II/histidine kinase"/>
    <property type="match status" value="1"/>
</dbReference>
<evidence type="ECO:0000313" key="10">
    <source>
        <dbReference type="EMBL" id="GAE91868.1"/>
    </source>
</evidence>
<dbReference type="EMBL" id="BAVS01000002">
    <property type="protein sequence ID" value="GAE91868.1"/>
    <property type="molecule type" value="Genomic_DNA"/>
</dbReference>
<evidence type="ECO:0000256" key="2">
    <source>
        <dbReference type="ARBA" id="ARBA00022475"/>
    </source>
</evidence>
<name>W4VGC3_9BACI</name>
<sequence length="119" mass="13796">MKFILQPIIENCIIHGSSEEEITTDIKVKIKNKKENIRFTIIDNGKGISSKKLNSLLNELDKDQYRTNHIGLSNIKKRLSLLFGENFQFIIRSKETWGGTIIIIEHPLEHSNNQEKNYS</sequence>
<evidence type="ECO:0000256" key="8">
    <source>
        <dbReference type="ARBA" id="ARBA00023012"/>
    </source>
</evidence>
<dbReference type="InterPro" id="IPR050640">
    <property type="entry name" value="Bact_2-comp_sensor_kinase"/>
</dbReference>
<organism evidence="10 11">
    <name type="scientific">Gracilibacillus boraciitolerans JCM 21714</name>
    <dbReference type="NCBI Taxonomy" id="1298598"/>
    <lineage>
        <taxon>Bacteria</taxon>
        <taxon>Bacillati</taxon>
        <taxon>Bacillota</taxon>
        <taxon>Bacilli</taxon>
        <taxon>Bacillales</taxon>
        <taxon>Bacillaceae</taxon>
        <taxon>Gracilibacillus</taxon>
    </lineage>
</organism>
<evidence type="ECO:0000256" key="5">
    <source>
        <dbReference type="ARBA" id="ARBA00022741"/>
    </source>
</evidence>